<dbReference type="PROSITE" id="PS50879">
    <property type="entry name" value="RNASE_H_1"/>
    <property type="match status" value="1"/>
</dbReference>
<gene>
    <name evidence="2" type="ORF">ANN_25312</name>
</gene>
<sequence>MAGLCEGGNEPPGSLKVIYKKLETLNWTIHFAWVKAHVGLAGNELADHLAKQAASNNELPVSFDRIPVSDIMQFRNFKKKVWLNFRVRVEQRNRPSTTSFSSARWTKKD</sequence>
<feature type="domain" description="RNase H type-1" evidence="1">
    <location>
        <begin position="1"/>
        <end position="55"/>
    </location>
</feature>
<dbReference type="EMBL" id="JAJSOF020000038">
    <property type="protein sequence ID" value="KAJ4427664.1"/>
    <property type="molecule type" value="Genomic_DNA"/>
</dbReference>
<name>A0ABQ8S110_PERAM</name>
<proteinExistence type="predicted"/>
<dbReference type="SUPFAM" id="SSF53098">
    <property type="entry name" value="Ribonuclease H-like"/>
    <property type="match status" value="1"/>
</dbReference>
<dbReference type="Pfam" id="PF00075">
    <property type="entry name" value="RNase_H"/>
    <property type="match status" value="1"/>
</dbReference>
<evidence type="ECO:0000313" key="2">
    <source>
        <dbReference type="EMBL" id="KAJ4427664.1"/>
    </source>
</evidence>
<comment type="caution">
    <text evidence="2">The sequence shown here is derived from an EMBL/GenBank/DDBJ whole genome shotgun (WGS) entry which is preliminary data.</text>
</comment>
<protein>
    <recommendedName>
        <fullName evidence="1">RNase H type-1 domain-containing protein</fullName>
    </recommendedName>
</protein>
<keyword evidence="3" id="KW-1185">Reference proteome</keyword>
<evidence type="ECO:0000259" key="1">
    <source>
        <dbReference type="PROSITE" id="PS50879"/>
    </source>
</evidence>
<dbReference type="InterPro" id="IPR036397">
    <property type="entry name" value="RNaseH_sf"/>
</dbReference>
<dbReference type="InterPro" id="IPR012337">
    <property type="entry name" value="RNaseH-like_sf"/>
</dbReference>
<dbReference type="InterPro" id="IPR002156">
    <property type="entry name" value="RNaseH_domain"/>
</dbReference>
<reference evidence="2 3" key="1">
    <citation type="journal article" date="2022" name="Allergy">
        <title>Genome assembly and annotation of Periplaneta americana reveal a comprehensive cockroach allergen profile.</title>
        <authorList>
            <person name="Wang L."/>
            <person name="Xiong Q."/>
            <person name="Saelim N."/>
            <person name="Wang L."/>
            <person name="Nong W."/>
            <person name="Wan A.T."/>
            <person name="Shi M."/>
            <person name="Liu X."/>
            <person name="Cao Q."/>
            <person name="Hui J.H.L."/>
            <person name="Sookrung N."/>
            <person name="Leung T.F."/>
            <person name="Tungtrongchitr A."/>
            <person name="Tsui S.K.W."/>
        </authorList>
    </citation>
    <scope>NUCLEOTIDE SEQUENCE [LARGE SCALE GENOMIC DNA]</scope>
    <source>
        <strain evidence="2">PWHHKU_190912</strain>
    </source>
</reference>
<dbReference type="Proteomes" id="UP001148838">
    <property type="component" value="Unassembled WGS sequence"/>
</dbReference>
<evidence type="ECO:0000313" key="3">
    <source>
        <dbReference type="Proteomes" id="UP001148838"/>
    </source>
</evidence>
<accession>A0ABQ8S110</accession>
<dbReference type="Gene3D" id="3.30.420.10">
    <property type="entry name" value="Ribonuclease H-like superfamily/Ribonuclease H"/>
    <property type="match status" value="1"/>
</dbReference>
<organism evidence="2 3">
    <name type="scientific">Periplaneta americana</name>
    <name type="common">American cockroach</name>
    <name type="synonym">Blatta americana</name>
    <dbReference type="NCBI Taxonomy" id="6978"/>
    <lineage>
        <taxon>Eukaryota</taxon>
        <taxon>Metazoa</taxon>
        <taxon>Ecdysozoa</taxon>
        <taxon>Arthropoda</taxon>
        <taxon>Hexapoda</taxon>
        <taxon>Insecta</taxon>
        <taxon>Pterygota</taxon>
        <taxon>Neoptera</taxon>
        <taxon>Polyneoptera</taxon>
        <taxon>Dictyoptera</taxon>
        <taxon>Blattodea</taxon>
        <taxon>Blattoidea</taxon>
        <taxon>Blattidae</taxon>
        <taxon>Blattinae</taxon>
        <taxon>Periplaneta</taxon>
    </lineage>
</organism>